<name>A0A4R3RE13_9HYPH</name>
<feature type="compositionally biased region" description="Basic and acidic residues" evidence="1">
    <location>
        <begin position="84"/>
        <end position="101"/>
    </location>
</feature>
<feature type="region of interest" description="Disordered" evidence="1">
    <location>
        <begin position="1"/>
        <end position="47"/>
    </location>
</feature>
<gene>
    <name evidence="2" type="ORF">EV129_117138</name>
</gene>
<evidence type="ECO:0000313" key="3">
    <source>
        <dbReference type="Proteomes" id="UP000295507"/>
    </source>
</evidence>
<proteinExistence type="predicted"/>
<feature type="compositionally biased region" description="Basic and acidic residues" evidence="1">
    <location>
        <begin position="16"/>
        <end position="26"/>
    </location>
</feature>
<dbReference type="Proteomes" id="UP000295507">
    <property type="component" value="Unassembled WGS sequence"/>
</dbReference>
<reference evidence="2 3" key="1">
    <citation type="submission" date="2019-03" db="EMBL/GenBank/DDBJ databases">
        <title>Genomic Encyclopedia of Type Strains, Phase IV (KMG-V): Genome sequencing to study the core and pangenomes of soil and plant-associated prokaryotes.</title>
        <authorList>
            <person name="Whitman W."/>
        </authorList>
    </citation>
    <scope>NUCLEOTIDE SEQUENCE [LARGE SCALE GENOMIC DNA]</scope>
    <source>
        <strain evidence="2 3">IE4868</strain>
    </source>
</reference>
<organism evidence="2 3">
    <name type="scientific">Rhizobium azibense</name>
    <dbReference type="NCBI Taxonomy" id="1136135"/>
    <lineage>
        <taxon>Bacteria</taxon>
        <taxon>Pseudomonadati</taxon>
        <taxon>Pseudomonadota</taxon>
        <taxon>Alphaproteobacteria</taxon>
        <taxon>Hyphomicrobiales</taxon>
        <taxon>Rhizobiaceae</taxon>
        <taxon>Rhizobium/Agrobacterium group</taxon>
        <taxon>Rhizobium</taxon>
    </lineage>
</organism>
<protein>
    <submittedName>
        <fullName evidence="2">Uncharacterized protein</fullName>
    </submittedName>
</protein>
<dbReference type="EMBL" id="SMBK01000017">
    <property type="protein sequence ID" value="TCU33141.1"/>
    <property type="molecule type" value="Genomic_DNA"/>
</dbReference>
<evidence type="ECO:0000313" key="2">
    <source>
        <dbReference type="EMBL" id="TCU33141.1"/>
    </source>
</evidence>
<evidence type="ECO:0000256" key="1">
    <source>
        <dbReference type="SAM" id="MobiDB-lite"/>
    </source>
</evidence>
<dbReference type="RefSeq" id="WP_132553305.1">
    <property type="nucleotide sequence ID" value="NZ_SMBK01000017.1"/>
</dbReference>
<comment type="caution">
    <text evidence="2">The sequence shown here is derived from an EMBL/GenBank/DDBJ whole genome shotgun (WGS) entry which is preliminary data.</text>
</comment>
<accession>A0A4R3RE13</accession>
<sequence length="299" mass="32693">MAKADEAVQRAAAEAQARKVAADRPAKALSRYIDPKAGTSNPPRLLRYMLEDDPDTRALEKEIGLISRVRRLFQAVDEIVAEEKRKPVNPKQGEEGRDPNLPDRIIMETQLPSTEPRHEGGAGRKPANEDIREPEVLKIAPLSLDDASTEVESTGLDEALSTVQMTAAEIEFLADDTIGSLAGNEPRTVKRFINIYRIIRARLDPEARQAFLGGGNSAAEYPIICVLIAIETGQPPETVSQFYAGLSQTPVNDLGKVKPDAIGAAFQAAAERREGIQVSSQDCLRLSSLVRRCSFNPVR</sequence>
<dbReference type="AlphaFoldDB" id="A0A4R3RE13"/>
<feature type="region of interest" description="Disordered" evidence="1">
    <location>
        <begin position="84"/>
        <end position="103"/>
    </location>
</feature>